<feature type="region of interest" description="Disordered" evidence="1">
    <location>
        <begin position="161"/>
        <end position="319"/>
    </location>
</feature>
<dbReference type="EMBL" id="JAODAN010000004">
    <property type="protein sequence ID" value="KAK1925042.1"/>
    <property type="molecule type" value="Genomic_DNA"/>
</dbReference>
<reference evidence="2" key="1">
    <citation type="submission" date="2023-02" db="EMBL/GenBank/DDBJ databases">
        <title>Identification and recombinant expression of a fungal hydrolase from Papiliotrema laurentii that hydrolyzes apple cutin and clears colloidal polyester polyurethane.</title>
        <authorList>
            <consortium name="DOE Joint Genome Institute"/>
            <person name="Roman V.A."/>
            <person name="Bojanowski C."/>
            <person name="Crable B.R."/>
            <person name="Wagner D.N."/>
            <person name="Hung C.S."/>
            <person name="Nadeau L.J."/>
            <person name="Schratz L."/>
            <person name="Haridas S."/>
            <person name="Pangilinan J."/>
            <person name="Lipzen A."/>
            <person name="Na H."/>
            <person name="Yan M."/>
            <person name="Ng V."/>
            <person name="Grigoriev I.V."/>
            <person name="Spatafora J.W."/>
            <person name="Barlow D."/>
            <person name="Biffinger J."/>
            <person name="Kelley-Loughnane N."/>
            <person name="Varaljay V.A."/>
            <person name="Crookes-Goodson W.J."/>
        </authorList>
    </citation>
    <scope>NUCLEOTIDE SEQUENCE</scope>
    <source>
        <strain evidence="2">5307AH</strain>
    </source>
</reference>
<feature type="compositionally biased region" description="Basic and acidic residues" evidence="1">
    <location>
        <begin position="103"/>
        <end position="123"/>
    </location>
</feature>
<evidence type="ECO:0000313" key="3">
    <source>
        <dbReference type="Proteomes" id="UP001182556"/>
    </source>
</evidence>
<feature type="compositionally biased region" description="Low complexity" evidence="1">
    <location>
        <begin position="295"/>
        <end position="305"/>
    </location>
</feature>
<sequence length="378" mass="40605">MPSLLPPPNNLSRSYTPLADELNPPYGDRAPTVTRNGTVVYGRRTSSYGSDEHDLDADYASSSSLPRSPANETPPSDYRPDPKGKGKHRSALPLPMGDVDLGELQRGDTVRARNPKGKEKAWDVEMGEEEEVVQDSYPPINEVEEEERRIQDNLAKFAARDMARRRAARLSKTLPASPTSPTAPSSTTTSFIRRPFSIISSLSSADSGKRSSVMGVMGGLVGSNHPSKDELPLTSPSRPSYNNPYDPPTLSPSGQTTLSPPILSPVSPSKPSSSPFADPDDPEYHLQPNHHARRSSSTSNTTASSLQSPPADQDVKYGYVGAQWRGGAAAGSPAQPKARRAQGDKWWHALCAWGADLDGGHGDANEAGDQAGRTNPFE</sequence>
<feature type="compositionally biased region" description="Low complexity" evidence="1">
    <location>
        <begin position="259"/>
        <end position="277"/>
    </location>
</feature>
<feature type="compositionally biased region" description="Low complexity" evidence="1">
    <location>
        <begin position="175"/>
        <end position="204"/>
    </location>
</feature>
<keyword evidence="3" id="KW-1185">Reference proteome</keyword>
<accession>A0AAD9L711</accession>
<evidence type="ECO:0000313" key="2">
    <source>
        <dbReference type="EMBL" id="KAK1925042.1"/>
    </source>
</evidence>
<feature type="compositionally biased region" description="Polar residues" evidence="1">
    <location>
        <begin position="234"/>
        <end position="243"/>
    </location>
</feature>
<name>A0AAD9L711_PAPLA</name>
<dbReference type="Proteomes" id="UP001182556">
    <property type="component" value="Unassembled WGS sequence"/>
</dbReference>
<proteinExistence type="predicted"/>
<feature type="region of interest" description="Disordered" evidence="1">
    <location>
        <begin position="1"/>
        <end position="142"/>
    </location>
</feature>
<evidence type="ECO:0000256" key="1">
    <source>
        <dbReference type="SAM" id="MobiDB-lite"/>
    </source>
</evidence>
<dbReference type="AlphaFoldDB" id="A0AAD9L711"/>
<gene>
    <name evidence="2" type="ORF">DB88DRAFT_539817</name>
</gene>
<protein>
    <submittedName>
        <fullName evidence="2">Uncharacterized protein</fullName>
    </submittedName>
</protein>
<organism evidence="2 3">
    <name type="scientific">Papiliotrema laurentii</name>
    <name type="common">Cryptococcus laurentii</name>
    <dbReference type="NCBI Taxonomy" id="5418"/>
    <lineage>
        <taxon>Eukaryota</taxon>
        <taxon>Fungi</taxon>
        <taxon>Dikarya</taxon>
        <taxon>Basidiomycota</taxon>
        <taxon>Agaricomycotina</taxon>
        <taxon>Tremellomycetes</taxon>
        <taxon>Tremellales</taxon>
        <taxon>Rhynchogastremaceae</taxon>
        <taxon>Papiliotrema</taxon>
    </lineage>
</organism>
<feature type="region of interest" description="Disordered" evidence="1">
    <location>
        <begin position="358"/>
        <end position="378"/>
    </location>
</feature>
<comment type="caution">
    <text evidence="2">The sequence shown here is derived from an EMBL/GenBank/DDBJ whole genome shotgun (WGS) entry which is preliminary data.</text>
</comment>